<dbReference type="PIRSF" id="PIRSF000350">
    <property type="entry name" value="Mercury_reductase_MerA"/>
    <property type="match status" value="1"/>
</dbReference>
<dbReference type="InterPro" id="IPR001100">
    <property type="entry name" value="Pyr_nuc-diS_OxRdtase"/>
</dbReference>
<dbReference type="PANTHER" id="PTHR22912">
    <property type="entry name" value="DISULFIDE OXIDOREDUCTASE"/>
    <property type="match status" value="1"/>
</dbReference>
<organism evidence="19 20">
    <name type="scientific">Desulfoferula mesophila</name>
    <dbReference type="NCBI Taxonomy" id="3058419"/>
    <lineage>
        <taxon>Bacteria</taxon>
        <taxon>Pseudomonadati</taxon>
        <taxon>Thermodesulfobacteriota</taxon>
        <taxon>Desulfarculia</taxon>
        <taxon>Desulfarculales</taxon>
        <taxon>Desulfarculaceae</taxon>
        <taxon>Desulfoferula</taxon>
    </lineage>
</organism>
<feature type="binding site" evidence="14">
    <location>
        <position position="266"/>
    </location>
    <ligand>
        <name>NAD(+)</name>
        <dbReference type="ChEBI" id="CHEBI:57540"/>
    </ligand>
</feature>
<protein>
    <recommendedName>
        <fullName evidence="4 16">Dihydrolipoyl dehydrogenase</fullName>
        <ecNumber evidence="3 16">1.8.1.4</ecNumber>
    </recommendedName>
</protein>
<evidence type="ECO:0000256" key="5">
    <source>
        <dbReference type="ARBA" id="ARBA00022490"/>
    </source>
</evidence>
<comment type="miscellaneous">
    <text evidence="16">The active site is a redox-active disulfide bond.</text>
</comment>
<dbReference type="PROSITE" id="PS00076">
    <property type="entry name" value="PYRIDINE_REDOX_1"/>
    <property type="match status" value="1"/>
</dbReference>
<dbReference type="KEGG" id="dmp:FAK_17430"/>
<accession>A0AAU9EDP8</accession>
<dbReference type="SUPFAM" id="SSF51905">
    <property type="entry name" value="FAD/NAD(P)-binding domain"/>
    <property type="match status" value="1"/>
</dbReference>
<evidence type="ECO:0000259" key="17">
    <source>
        <dbReference type="Pfam" id="PF02852"/>
    </source>
</evidence>
<dbReference type="RefSeq" id="WP_338606380.1">
    <property type="nucleotide sequence ID" value="NZ_AP028679.1"/>
</dbReference>
<dbReference type="AlphaFoldDB" id="A0AAU9EDP8"/>
<feature type="domain" description="Pyridine nucleotide-disulphide oxidoreductase dimerisation" evidence="17">
    <location>
        <begin position="342"/>
        <end position="449"/>
    </location>
</feature>
<dbReference type="PRINTS" id="PR00411">
    <property type="entry name" value="PNDRDTASEI"/>
</dbReference>
<name>A0AAU9EDP8_9BACT</name>
<feature type="domain" description="FAD/NAD(P)-binding" evidence="18">
    <location>
        <begin position="4"/>
        <end position="322"/>
    </location>
</feature>
<feature type="active site" description="Proton acceptor" evidence="13">
    <location>
        <position position="440"/>
    </location>
</feature>
<evidence type="ECO:0000256" key="15">
    <source>
        <dbReference type="PIRSR" id="PIRSR000350-4"/>
    </source>
</evidence>
<reference evidence="20" key="1">
    <citation type="journal article" date="2023" name="Arch. Microbiol.">
        <title>Desulfoferula mesophilus gen. nov. sp. nov., a mesophilic sulfate-reducing bacterium isolated from a brackish lake sediment.</title>
        <authorList>
            <person name="Watanabe T."/>
            <person name="Yabe T."/>
            <person name="Tsuji J.M."/>
            <person name="Fukui M."/>
        </authorList>
    </citation>
    <scope>NUCLEOTIDE SEQUENCE [LARGE SCALE GENOMIC DNA]</scope>
    <source>
        <strain evidence="20">12FAK</strain>
    </source>
</reference>
<dbReference type="InterPro" id="IPR036188">
    <property type="entry name" value="FAD/NAD-bd_sf"/>
</dbReference>
<sequence>MSKYDVIVIGGGPGGYVAAVRCTQLGLKTAVVEKEAVGGTCVNWGCIPIKSLLRNAEVVHLLNQGRTYGFALEGLSVDYAAAQKRSRQVSTRQGRRVQALLKTSGVEVIAGKAVLAGPRQVRLEPSGEVLEAGNIILATGSQARQIPGMEPDGERIITFRQALELTQAPASVVVVGGGPIGLEFASVWNRYGSNITVVEMMPRIMPLEDPDVSEEVARQYKKAKMDIRVEAAVKKAELTDAGVAITVAQGEAEEVIDAQMMLSAIGFVPNTKGLGLEEAGVQLNRAGQVEIDEQMRSSLPGVYAIGDITGKLALAHTASAQGVIAAEAIAGRATEPLVYENIPRCTFGAPESASVGLTEAQAAERGYEPVAQQSPLAPNGKAVALNENAGFIKIIADAKSRRVLGVHMVGPHVTEMIGGAAMALNLGATVEQMAGTVFPHPTVSEAMMEGLHALAGHAIHI</sequence>
<proteinExistence type="inferred from homology"/>
<dbReference type="InterPro" id="IPR016156">
    <property type="entry name" value="FAD/NAD-linked_Rdtase_dimer_sf"/>
</dbReference>
<dbReference type="Proteomes" id="UP001366166">
    <property type="component" value="Chromosome"/>
</dbReference>
<gene>
    <name evidence="19" type="ORF">FAK_17430</name>
</gene>
<evidence type="ECO:0000256" key="9">
    <source>
        <dbReference type="ARBA" id="ARBA00023027"/>
    </source>
</evidence>
<dbReference type="Gene3D" id="3.50.50.60">
    <property type="entry name" value="FAD/NAD(P)-binding domain"/>
    <property type="match status" value="2"/>
</dbReference>
<dbReference type="InterPro" id="IPR006258">
    <property type="entry name" value="Lipoamide_DH"/>
</dbReference>
<dbReference type="Pfam" id="PF07992">
    <property type="entry name" value="Pyr_redox_2"/>
    <property type="match status" value="1"/>
</dbReference>
<evidence type="ECO:0000313" key="19">
    <source>
        <dbReference type="EMBL" id="BEQ14677.1"/>
    </source>
</evidence>
<feature type="binding site" evidence="14">
    <location>
        <position position="307"/>
    </location>
    <ligand>
        <name>FAD</name>
        <dbReference type="ChEBI" id="CHEBI:57692"/>
    </ligand>
</feature>
<comment type="similarity">
    <text evidence="2 16">Belongs to the class-I pyridine nucleotide-disulfide oxidoreductase family.</text>
</comment>
<evidence type="ECO:0000259" key="18">
    <source>
        <dbReference type="Pfam" id="PF07992"/>
    </source>
</evidence>
<evidence type="ECO:0000256" key="12">
    <source>
        <dbReference type="ARBA" id="ARBA00049187"/>
    </source>
</evidence>
<evidence type="ECO:0000256" key="2">
    <source>
        <dbReference type="ARBA" id="ARBA00007532"/>
    </source>
</evidence>
<comment type="cofactor">
    <cofactor evidence="14 16">
        <name>FAD</name>
        <dbReference type="ChEBI" id="CHEBI:57692"/>
    </cofactor>
    <text evidence="14 16">Binds 1 FAD per subunit.</text>
</comment>
<dbReference type="SUPFAM" id="SSF55424">
    <property type="entry name" value="FAD/NAD-linked reductases, dimerisation (C-terminal) domain"/>
    <property type="match status" value="1"/>
</dbReference>
<dbReference type="GO" id="GO:0005737">
    <property type="term" value="C:cytoplasm"/>
    <property type="evidence" value="ECO:0007669"/>
    <property type="project" value="UniProtKB-SubCell"/>
</dbReference>
<feature type="binding site" evidence="14">
    <location>
        <begin position="139"/>
        <end position="141"/>
    </location>
    <ligand>
        <name>FAD</name>
        <dbReference type="ChEBI" id="CHEBI:57692"/>
    </ligand>
</feature>
<feature type="binding site" evidence="14">
    <location>
        <begin position="176"/>
        <end position="183"/>
    </location>
    <ligand>
        <name>NAD(+)</name>
        <dbReference type="ChEBI" id="CHEBI:57540"/>
    </ligand>
</feature>
<dbReference type="GO" id="GO:0006103">
    <property type="term" value="P:2-oxoglutarate metabolic process"/>
    <property type="evidence" value="ECO:0007669"/>
    <property type="project" value="TreeGrafter"/>
</dbReference>
<dbReference type="EC" id="1.8.1.4" evidence="3 16"/>
<dbReference type="PRINTS" id="PR00368">
    <property type="entry name" value="FADPNR"/>
</dbReference>
<keyword evidence="20" id="KW-1185">Reference proteome</keyword>
<dbReference type="InterPro" id="IPR050151">
    <property type="entry name" value="Class-I_Pyr_Nuc-Dis_Oxidored"/>
</dbReference>
<dbReference type="FunFam" id="3.30.390.30:FF:000001">
    <property type="entry name" value="Dihydrolipoyl dehydrogenase"/>
    <property type="match status" value="1"/>
</dbReference>
<keyword evidence="6 16" id="KW-0285">Flavoprotein</keyword>
<keyword evidence="10" id="KW-1015">Disulfide bond</keyword>
<dbReference type="PANTHER" id="PTHR22912:SF217">
    <property type="entry name" value="DIHYDROLIPOYL DEHYDROGENASE"/>
    <property type="match status" value="1"/>
</dbReference>
<dbReference type="GO" id="GO:0050660">
    <property type="term" value="F:flavin adenine dinucleotide binding"/>
    <property type="evidence" value="ECO:0007669"/>
    <property type="project" value="InterPro"/>
</dbReference>
<feature type="binding site" evidence="14">
    <location>
        <position position="199"/>
    </location>
    <ligand>
        <name>NAD(+)</name>
        <dbReference type="ChEBI" id="CHEBI:57540"/>
    </ligand>
</feature>
<comment type="subcellular location">
    <subcellularLocation>
        <location evidence="1">Cytoplasm</location>
    </subcellularLocation>
</comment>
<evidence type="ECO:0000313" key="20">
    <source>
        <dbReference type="Proteomes" id="UP001366166"/>
    </source>
</evidence>
<evidence type="ECO:0000256" key="3">
    <source>
        <dbReference type="ARBA" id="ARBA00012608"/>
    </source>
</evidence>
<dbReference type="Pfam" id="PF02852">
    <property type="entry name" value="Pyr_redox_dim"/>
    <property type="match status" value="1"/>
</dbReference>
<dbReference type="InterPro" id="IPR012999">
    <property type="entry name" value="Pyr_OxRdtase_I_AS"/>
</dbReference>
<keyword evidence="14" id="KW-0547">Nucleotide-binding</keyword>
<dbReference type="InterPro" id="IPR023753">
    <property type="entry name" value="FAD/NAD-binding_dom"/>
</dbReference>
<keyword evidence="7 14" id="KW-0274">FAD</keyword>
<keyword evidence="11 16" id="KW-0676">Redox-active center</keyword>
<evidence type="ECO:0000256" key="7">
    <source>
        <dbReference type="ARBA" id="ARBA00022827"/>
    </source>
</evidence>
<keyword evidence="5" id="KW-0963">Cytoplasm</keyword>
<evidence type="ECO:0000256" key="10">
    <source>
        <dbReference type="ARBA" id="ARBA00023157"/>
    </source>
</evidence>
<evidence type="ECO:0000256" key="13">
    <source>
        <dbReference type="PIRSR" id="PIRSR000350-2"/>
    </source>
</evidence>
<evidence type="ECO:0000256" key="11">
    <source>
        <dbReference type="ARBA" id="ARBA00023284"/>
    </source>
</evidence>
<keyword evidence="9 14" id="KW-0520">NAD</keyword>
<dbReference type="Gene3D" id="3.30.390.30">
    <property type="match status" value="1"/>
</dbReference>
<evidence type="ECO:0000256" key="1">
    <source>
        <dbReference type="ARBA" id="ARBA00004496"/>
    </source>
</evidence>
<dbReference type="GO" id="GO:0004148">
    <property type="term" value="F:dihydrolipoyl dehydrogenase (NADH) activity"/>
    <property type="evidence" value="ECO:0007669"/>
    <property type="project" value="UniProtKB-EC"/>
</dbReference>
<evidence type="ECO:0000256" key="8">
    <source>
        <dbReference type="ARBA" id="ARBA00023002"/>
    </source>
</evidence>
<evidence type="ECO:0000256" key="4">
    <source>
        <dbReference type="ARBA" id="ARBA00016961"/>
    </source>
</evidence>
<dbReference type="NCBIfam" id="TIGR01350">
    <property type="entry name" value="lipoamide_DH"/>
    <property type="match status" value="1"/>
</dbReference>
<evidence type="ECO:0000256" key="14">
    <source>
        <dbReference type="PIRSR" id="PIRSR000350-3"/>
    </source>
</evidence>
<feature type="binding site" evidence="14">
    <location>
        <position position="50"/>
    </location>
    <ligand>
        <name>FAD</name>
        <dbReference type="ChEBI" id="CHEBI:57692"/>
    </ligand>
</feature>
<feature type="disulfide bond" description="Redox-active" evidence="15">
    <location>
        <begin position="41"/>
        <end position="46"/>
    </location>
</feature>
<dbReference type="InterPro" id="IPR004099">
    <property type="entry name" value="Pyr_nucl-diS_OxRdtase_dimer"/>
</dbReference>
<evidence type="ECO:0000256" key="6">
    <source>
        <dbReference type="ARBA" id="ARBA00022630"/>
    </source>
</evidence>
<comment type="catalytic activity">
    <reaction evidence="12 16">
        <text>N(6)-[(R)-dihydrolipoyl]-L-lysyl-[protein] + NAD(+) = N(6)-[(R)-lipoyl]-L-lysyl-[protein] + NADH + H(+)</text>
        <dbReference type="Rhea" id="RHEA:15045"/>
        <dbReference type="Rhea" id="RHEA-COMP:10474"/>
        <dbReference type="Rhea" id="RHEA-COMP:10475"/>
        <dbReference type="ChEBI" id="CHEBI:15378"/>
        <dbReference type="ChEBI" id="CHEBI:57540"/>
        <dbReference type="ChEBI" id="CHEBI:57945"/>
        <dbReference type="ChEBI" id="CHEBI:83099"/>
        <dbReference type="ChEBI" id="CHEBI:83100"/>
        <dbReference type="EC" id="1.8.1.4"/>
    </reaction>
</comment>
<dbReference type="EMBL" id="AP028679">
    <property type="protein sequence ID" value="BEQ14677.1"/>
    <property type="molecule type" value="Genomic_DNA"/>
</dbReference>
<evidence type="ECO:0000256" key="16">
    <source>
        <dbReference type="RuleBase" id="RU003692"/>
    </source>
</evidence>
<keyword evidence="8 16" id="KW-0560">Oxidoreductase</keyword>